<keyword evidence="2 6" id="KW-0378">Hydrolase</keyword>
<evidence type="ECO:0000313" key="6">
    <source>
        <dbReference type="EMBL" id="EEW38042.1"/>
    </source>
</evidence>
<dbReference type="EMBL" id="ACKZ01000008">
    <property type="protein sequence ID" value="EEW38042.1"/>
    <property type="molecule type" value="Genomic_DNA"/>
</dbReference>
<dbReference type="HOGENOM" id="CLU_017266_4_0_9"/>
<evidence type="ECO:0000256" key="2">
    <source>
        <dbReference type="ARBA" id="ARBA00022801"/>
    </source>
</evidence>
<dbReference type="InterPro" id="IPR000994">
    <property type="entry name" value="Pept_M24"/>
</dbReference>
<dbReference type="Proteomes" id="UP000005926">
    <property type="component" value="Unassembled WGS sequence"/>
</dbReference>
<accession>C8NEE1</accession>
<dbReference type="EC" id="3.4.13.9" evidence="6"/>
<dbReference type="eggNOG" id="COG0006">
    <property type="taxonomic scope" value="Bacteria"/>
</dbReference>
<dbReference type="MEROPS" id="M24.031"/>
<organism evidence="6 7">
    <name type="scientific">Granulicatella adiacens ATCC 49175</name>
    <dbReference type="NCBI Taxonomy" id="638301"/>
    <lineage>
        <taxon>Bacteria</taxon>
        <taxon>Bacillati</taxon>
        <taxon>Bacillota</taxon>
        <taxon>Bacilli</taxon>
        <taxon>Lactobacillales</taxon>
        <taxon>Carnobacteriaceae</taxon>
        <taxon>Granulicatella</taxon>
    </lineage>
</organism>
<dbReference type="CDD" id="cd01092">
    <property type="entry name" value="APP-like"/>
    <property type="match status" value="1"/>
</dbReference>
<dbReference type="InterPro" id="IPR036005">
    <property type="entry name" value="Creatinase/aminopeptidase-like"/>
</dbReference>
<dbReference type="GO" id="GO:0102009">
    <property type="term" value="F:proline dipeptidase activity"/>
    <property type="evidence" value="ECO:0007669"/>
    <property type="project" value="UniProtKB-EC"/>
</dbReference>
<dbReference type="InterPro" id="IPR000587">
    <property type="entry name" value="Creatinase_N"/>
</dbReference>
<dbReference type="Gene3D" id="3.40.350.10">
    <property type="entry name" value="Creatinase/prolidase N-terminal domain"/>
    <property type="match status" value="1"/>
</dbReference>
<dbReference type="InterPro" id="IPR001131">
    <property type="entry name" value="Peptidase_M24B_aminopep-P_CS"/>
</dbReference>
<dbReference type="PANTHER" id="PTHR46112:SF3">
    <property type="entry name" value="AMINOPEPTIDASE YPDF"/>
    <property type="match status" value="1"/>
</dbReference>
<gene>
    <name evidence="6" type="primary">pepQ</name>
    <name evidence="6" type="ORF">HMPREF0444_0286</name>
</gene>
<dbReference type="STRING" id="638301.HMPREF0444_0286"/>
<dbReference type="SUPFAM" id="SSF55920">
    <property type="entry name" value="Creatinase/aminopeptidase"/>
    <property type="match status" value="1"/>
</dbReference>
<dbReference type="AlphaFoldDB" id="C8NEE1"/>
<sequence length="381" mass="42246">MSKIKEPDFVVRLFFVILKLPFSLEGLFMTRLEKVRNSMKEQEIDGFIVYSPYNLRYLANFTGTTGFALITLTDAYFVTDARYTQQAQQQAQGFHVIEHKTGWVPAFEKIIRENDLKFVGFEADHVSVSQLEIFEDAFDTALIPTQNIVEKIREVKDAGEIQTIREACRISDAAFLHILDFIKPGVTEIQVANELDFYMRGLGATGVSFDTIIASGVRSSMPHGVASAKVIEKGDLVTLDFGCYYNGYVSDMTRTIAVGEPIDQLKEIHDVVLQAQLKVSEAAGPGKTGVELDKIARDYISSRGYGEYFTHSTGHGIGLEIHEAPNVSRIATQAFVPGNVITNEPGIYLPGVGGVRIEDDIIINETGGEVIQQVPRELIIL</sequence>
<dbReference type="PROSITE" id="PS00491">
    <property type="entry name" value="PROLINE_PEPTIDASE"/>
    <property type="match status" value="1"/>
</dbReference>
<keyword evidence="7" id="KW-1185">Reference proteome</keyword>
<dbReference type="Gene3D" id="3.90.230.10">
    <property type="entry name" value="Creatinase/methionine aminopeptidase superfamily"/>
    <property type="match status" value="1"/>
</dbReference>
<dbReference type="Pfam" id="PF01321">
    <property type="entry name" value="Creatinase_N"/>
    <property type="match status" value="1"/>
</dbReference>
<reference evidence="6 7" key="1">
    <citation type="submission" date="2009-08" db="EMBL/GenBank/DDBJ databases">
        <authorList>
            <person name="Muzny D."/>
            <person name="Qin X."/>
            <person name="Deng J."/>
            <person name="Jiang H."/>
            <person name="Liu Y."/>
            <person name="Qu J."/>
            <person name="Song X.-Z."/>
            <person name="Zhang L."/>
            <person name="Thornton R."/>
            <person name="Coyle M."/>
            <person name="Francisco L."/>
            <person name="Jackson L."/>
            <person name="Javaid M."/>
            <person name="Korchina V."/>
            <person name="Kovar C."/>
            <person name="Mata R."/>
            <person name="Mathew T."/>
            <person name="Ngo R."/>
            <person name="Nguyen L."/>
            <person name="Nguyen N."/>
            <person name="Okwuonu G."/>
            <person name="Ongeri F."/>
            <person name="Pham C."/>
            <person name="Simmons D."/>
            <person name="Wilczek-Boney K."/>
            <person name="Hale W."/>
            <person name="Jakkamsetti A."/>
            <person name="Pham P."/>
            <person name="Ruth R."/>
            <person name="San Lucas F."/>
            <person name="Warren J."/>
            <person name="Zhang J."/>
            <person name="Zhao Z."/>
            <person name="Zhou C."/>
            <person name="Zhu D."/>
            <person name="Lee S."/>
            <person name="Bess C."/>
            <person name="Blankenburg K."/>
            <person name="Forbes L."/>
            <person name="Fu Q."/>
            <person name="Gubbala S."/>
            <person name="Hirani K."/>
            <person name="Jayaseelan J.C."/>
            <person name="Lara F."/>
            <person name="Munidasa M."/>
            <person name="Palculict T."/>
            <person name="Patil S."/>
            <person name="Pu L.-L."/>
            <person name="Saada N."/>
            <person name="Tang L."/>
            <person name="Weissenberger G."/>
            <person name="Zhu Y."/>
            <person name="Hemphill L."/>
            <person name="Shang Y."/>
            <person name="Youmans B."/>
            <person name="Ayvaz T."/>
            <person name="Ross M."/>
            <person name="Santibanez J."/>
            <person name="Aqrawi P."/>
            <person name="Gross S."/>
            <person name="Joshi V."/>
            <person name="Fowler G."/>
            <person name="Nazareth L."/>
            <person name="Reid J."/>
            <person name="Worley K."/>
            <person name="Petrosino J."/>
            <person name="Highlander S."/>
            <person name="Gibbs R."/>
        </authorList>
    </citation>
    <scope>NUCLEOTIDE SEQUENCE [LARGE SCALE GENOMIC DNA]</scope>
    <source>
        <strain evidence="6 7">ATCC 49175</strain>
    </source>
</reference>
<evidence type="ECO:0000256" key="3">
    <source>
        <dbReference type="RuleBase" id="RU000590"/>
    </source>
</evidence>
<dbReference type="InterPro" id="IPR029149">
    <property type="entry name" value="Creatin/AminoP/Spt16_N"/>
</dbReference>
<dbReference type="Pfam" id="PF00557">
    <property type="entry name" value="Peptidase_M24"/>
    <property type="match status" value="1"/>
</dbReference>
<evidence type="ECO:0000256" key="1">
    <source>
        <dbReference type="ARBA" id="ARBA00022723"/>
    </source>
</evidence>
<dbReference type="GO" id="GO:0046872">
    <property type="term" value="F:metal ion binding"/>
    <property type="evidence" value="ECO:0007669"/>
    <property type="project" value="UniProtKB-KW"/>
</dbReference>
<feature type="domain" description="Creatinase N-terminal" evidence="5">
    <location>
        <begin position="31"/>
        <end position="155"/>
    </location>
</feature>
<comment type="similarity">
    <text evidence="3">Belongs to the peptidase M24B family.</text>
</comment>
<proteinExistence type="inferred from homology"/>
<name>C8NEE1_9LACT</name>
<protein>
    <submittedName>
        <fullName evidence="6">Creatinase</fullName>
        <ecNumber evidence="6">3.4.13.9</ecNumber>
    </submittedName>
</protein>
<dbReference type="InterPro" id="IPR050659">
    <property type="entry name" value="Peptidase_M24B"/>
</dbReference>
<evidence type="ECO:0000313" key="7">
    <source>
        <dbReference type="Proteomes" id="UP000005926"/>
    </source>
</evidence>
<keyword evidence="6" id="KW-0645">Protease</keyword>
<comment type="caution">
    <text evidence="6">The sequence shown here is derived from an EMBL/GenBank/DDBJ whole genome shotgun (WGS) entry which is preliminary data.</text>
</comment>
<feature type="domain" description="Peptidase M24" evidence="4">
    <location>
        <begin position="163"/>
        <end position="365"/>
    </location>
</feature>
<keyword evidence="6" id="KW-0224">Dipeptidase</keyword>
<evidence type="ECO:0000259" key="5">
    <source>
        <dbReference type="Pfam" id="PF01321"/>
    </source>
</evidence>
<dbReference type="PANTHER" id="PTHR46112">
    <property type="entry name" value="AMINOPEPTIDASE"/>
    <property type="match status" value="1"/>
</dbReference>
<evidence type="ECO:0000259" key="4">
    <source>
        <dbReference type="Pfam" id="PF00557"/>
    </source>
</evidence>
<keyword evidence="1 3" id="KW-0479">Metal-binding</keyword>
<dbReference type="SUPFAM" id="SSF53092">
    <property type="entry name" value="Creatinase/prolidase N-terminal domain"/>
    <property type="match status" value="1"/>
</dbReference>